<feature type="region of interest" description="Disordered" evidence="1">
    <location>
        <begin position="1"/>
        <end position="26"/>
    </location>
</feature>
<evidence type="ECO:0000313" key="2">
    <source>
        <dbReference type="EMBL" id="KAF2644830.1"/>
    </source>
</evidence>
<dbReference type="EMBL" id="MU006778">
    <property type="protein sequence ID" value="KAF2644830.1"/>
    <property type="molecule type" value="Genomic_DNA"/>
</dbReference>
<evidence type="ECO:0008006" key="4">
    <source>
        <dbReference type="Google" id="ProtNLM"/>
    </source>
</evidence>
<dbReference type="SUPFAM" id="SSF52058">
    <property type="entry name" value="L domain-like"/>
    <property type="match status" value="1"/>
</dbReference>
<organism evidence="2 3">
    <name type="scientific">Massarina eburnea CBS 473.64</name>
    <dbReference type="NCBI Taxonomy" id="1395130"/>
    <lineage>
        <taxon>Eukaryota</taxon>
        <taxon>Fungi</taxon>
        <taxon>Dikarya</taxon>
        <taxon>Ascomycota</taxon>
        <taxon>Pezizomycotina</taxon>
        <taxon>Dothideomycetes</taxon>
        <taxon>Pleosporomycetidae</taxon>
        <taxon>Pleosporales</taxon>
        <taxon>Massarineae</taxon>
        <taxon>Massarinaceae</taxon>
        <taxon>Massarina</taxon>
    </lineage>
</organism>
<dbReference type="Proteomes" id="UP000799753">
    <property type="component" value="Unassembled WGS sequence"/>
</dbReference>
<proteinExistence type="predicted"/>
<keyword evidence="3" id="KW-1185">Reference proteome</keyword>
<name>A0A6A6SB89_9PLEO</name>
<reference evidence="2" key="1">
    <citation type="journal article" date="2020" name="Stud. Mycol.">
        <title>101 Dothideomycetes genomes: a test case for predicting lifestyles and emergence of pathogens.</title>
        <authorList>
            <person name="Haridas S."/>
            <person name="Albert R."/>
            <person name="Binder M."/>
            <person name="Bloem J."/>
            <person name="Labutti K."/>
            <person name="Salamov A."/>
            <person name="Andreopoulos B."/>
            <person name="Baker S."/>
            <person name="Barry K."/>
            <person name="Bills G."/>
            <person name="Bluhm B."/>
            <person name="Cannon C."/>
            <person name="Castanera R."/>
            <person name="Culley D."/>
            <person name="Daum C."/>
            <person name="Ezra D."/>
            <person name="Gonzalez J."/>
            <person name="Henrissat B."/>
            <person name="Kuo A."/>
            <person name="Liang C."/>
            <person name="Lipzen A."/>
            <person name="Lutzoni F."/>
            <person name="Magnuson J."/>
            <person name="Mondo S."/>
            <person name="Nolan M."/>
            <person name="Ohm R."/>
            <person name="Pangilinan J."/>
            <person name="Park H.-J."/>
            <person name="Ramirez L."/>
            <person name="Alfaro M."/>
            <person name="Sun H."/>
            <person name="Tritt A."/>
            <person name="Yoshinaga Y."/>
            <person name="Zwiers L.-H."/>
            <person name="Turgeon B."/>
            <person name="Goodwin S."/>
            <person name="Spatafora J."/>
            <person name="Crous P."/>
            <person name="Grigoriev I."/>
        </authorList>
    </citation>
    <scope>NUCLEOTIDE SEQUENCE</scope>
    <source>
        <strain evidence="2">CBS 473.64</strain>
    </source>
</reference>
<evidence type="ECO:0000313" key="3">
    <source>
        <dbReference type="Proteomes" id="UP000799753"/>
    </source>
</evidence>
<gene>
    <name evidence="2" type="ORF">P280DRAFT_391358</name>
</gene>
<evidence type="ECO:0000256" key="1">
    <source>
        <dbReference type="SAM" id="MobiDB-lite"/>
    </source>
</evidence>
<dbReference type="AlphaFoldDB" id="A0A6A6SB89"/>
<dbReference type="OrthoDB" id="3210378at2759"/>
<protein>
    <recommendedName>
        <fullName evidence="4">F-box domain-containing protein</fullName>
    </recommendedName>
</protein>
<dbReference type="InterPro" id="IPR032675">
    <property type="entry name" value="LRR_dom_sf"/>
</dbReference>
<dbReference type="Gene3D" id="3.80.10.10">
    <property type="entry name" value="Ribonuclease Inhibitor"/>
    <property type="match status" value="1"/>
</dbReference>
<accession>A0A6A6SB89</accession>
<sequence>MNGEDIALFGENPHTGDSLPVHKSHHRVPSSGAVFEDAPRLIPTPWELERHKKGLTRKRTRLPRQLPARIFKTLPREVYDCIVEQLEQVHLGQDQSCPSCYLRDMYNLSLTSRAWDRATTSQLYRSVWVLGRDHHSFSILKIMGTRRLKLLRRTLRERQTLAKLVRELYMPDFQALYYDATIEKEAIVNLVASLVMSCPNLERLIGFHIPYTHSFDRLSYALSTRPMLKERVWHITENHMAHDEEDNSSHGYYHAAGDPTERFLELNSNYFNLSILLLHRESSSSKSSDLAFRAIIGTIRQLPALRHLSISGFSSTSFSNITLNALPPDLQSLRLENLPGVTDRGLLRFSTSYAAVSLASLTLINLEITNLTTISNFLRPHLARLVSFTLAQYGAPSLPRGISLPILQSPTLKSIHWELRSQAGPPPSLSPRSSKHQTCLNFPFTNDEPIPCLATSLLAKGIREGDFPSLIRIRAPHDPQGTLQALCKPLGTVLLPLDSALFTSLSSVVQPPLPDLVYPYPPASMMTSSKIKGHGRNQLPVITSLTPTRSRLAAEARILSTRKKPLTTINVHDPSGSLTLSETIASYLGDVNSNITYDLKPDRNFVVEEVEGDGDDEKVENQWITGITDVMGKWEVVERKNWGTCGHRVDGRVGKNSVNAGDMF</sequence>